<accession>A0A2P8Q2B8</accession>
<feature type="domain" description="O-methyltransferase dimerisation" evidence="5">
    <location>
        <begin position="14"/>
        <end position="87"/>
    </location>
</feature>
<dbReference type="InterPro" id="IPR012967">
    <property type="entry name" value="COMT_dimerisation"/>
</dbReference>
<dbReference type="GO" id="GO:0032259">
    <property type="term" value="P:methylation"/>
    <property type="evidence" value="ECO:0007669"/>
    <property type="project" value="UniProtKB-KW"/>
</dbReference>
<evidence type="ECO:0000259" key="4">
    <source>
        <dbReference type="Pfam" id="PF00891"/>
    </source>
</evidence>
<keyword evidence="3" id="KW-0949">S-adenosyl-L-methionine</keyword>
<dbReference type="Proteomes" id="UP000240429">
    <property type="component" value="Unassembled WGS sequence"/>
</dbReference>
<dbReference type="PANTHER" id="PTHR43712:SF2">
    <property type="entry name" value="O-METHYLTRANSFERASE CICE"/>
    <property type="match status" value="1"/>
</dbReference>
<evidence type="ECO:0000256" key="1">
    <source>
        <dbReference type="ARBA" id="ARBA00022603"/>
    </source>
</evidence>
<dbReference type="InterPro" id="IPR036388">
    <property type="entry name" value="WH-like_DNA-bd_sf"/>
</dbReference>
<dbReference type="RefSeq" id="WP_159074323.1">
    <property type="nucleotide sequence ID" value="NZ_KZ679048.1"/>
</dbReference>
<dbReference type="Gene3D" id="3.40.50.150">
    <property type="entry name" value="Vaccinia Virus protein VP39"/>
    <property type="match status" value="1"/>
</dbReference>
<dbReference type="AlphaFoldDB" id="A0A2P8Q2B8"/>
<evidence type="ECO:0000313" key="7">
    <source>
        <dbReference type="Proteomes" id="UP000240429"/>
    </source>
</evidence>
<evidence type="ECO:0000259" key="5">
    <source>
        <dbReference type="Pfam" id="PF08100"/>
    </source>
</evidence>
<dbReference type="EMBL" id="PYBJ01000019">
    <property type="protein sequence ID" value="PSM40393.1"/>
    <property type="molecule type" value="Genomic_DNA"/>
</dbReference>
<dbReference type="InterPro" id="IPR036390">
    <property type="entry name" value="WH_DNA-bd_sf"/>
</dbReference>
<dbReference type="PROSITE" id="PS51683">
    <property type="entry name" value="SAM_OMT_II"/>
    <property type="match status" value="1"/>
</dbReference>
<dbReference type="OrthoDB" id="4145676at2"/>
<dbReference type="GO" id="GO:0046983">
    <property type="term" value="F:protein dimerization activity"/>
    <property type="evidence" value="ECO:0007669"/>
    <property type="project" value="InterPro"/>
</dbReference>
<keyword evidence="2" id="KW-0808">Transferase</keyword>
<evidence type="ECO:0000313" key="6">
    <source>
        <dbReference type="EMBL" id="PSM40393.1"/>
    </source>
</evidence>
<gene>
    <name evidence="6" type="ORF">C6Y14_27290</name>
</gene>
<proteinExistence type="predicted"/>
<reference evidence="6 7" key="1">
    <citation type="submission" date="2018-03" db="EMBL/GenBank/DDBJ databases">
        <title>Streptomyces dioscori sp. nov., a novel endophytic actinobacterium isolated from bulbil of Dioscorea bulbifera L.</title>
        <authorList>
            <person name="Zhikuan W."/>
        </authorList>
    </citation>
    <scope>NUCLEOTIDE SEQUENCE [LARGE SCALE GENOMIC DNA]</scope>
    <source>
        <strain evidence="6 7">A217</strain>
    </source>
</reference>
<dbReference type="InterPro" id="IPR016461">
    <property type="entry name" value="COMT-like"/>
</dbReference>
<sequence>MNGLAIDHTGMFDMALNLLATQAVHVAAEMWIADHLASGPADTTLLAKTTGAHEPSLYRLLRLLSSVGLFIATAPRTFATTSKANVLRSDVPGSLRSFVLHTLGFLYPARGEMAHSVRTGEEAFTKAFGKPVWQYHADRSEANDLMSQVMSHESEVMIDGLTTAYDFSPFHPRTHSRAYPVRRSHRGKFARHGR</sequence>
<dbReference type="InterPro" id="IPR029063">
    <property type="entry name" value="SAM-dependent_MTases_sf"/>
</dbReference>
<dbReference type="GO" id="GO:0008171">
    <property type="term" value="F:O-methyltransferase activity"/>
    <property type="evidence" value="ECO:0007669"/>
    <property type="project" value="InterPro"/>
</dbReference>
<name>A0A2P8Q2B8_9ACTN</name>
<dbReference type="Pfam" id="PF08100">
    <property type="entry name" value="Dimerisation"/>
    <property type="match status" value="1"/>
</dbReference>
<evidence type="ECO:0000256" key="3">
    <source>
        <dbReference type="ARBA" id="ARBA00022691"/>
    </source>
</evidence>
<keyword evidence="1" id="KW-0489">Methyltransferase</keyword>
<dbReference type="Gene3D" id="1.10.10.10">
    <property type="entry name" value="Winged helix-like DNA-binding domain superfamily/Winged helix DNA-binding domain"/>
    <property type="match status" value="1"/>
</dbReference>
<comment type="caution">
    <text evidence="6">The sequence shown here is derived from an EMBL/GenBank/DDBJ whole genome shotgun (WGS) entry which is preliminary data.</text>
</comment>
<organism evidence="6 7">
    <name type="scientific">Streptomyces dioscori</name>
    <dbReference type="NCBI Taxonomy" id="2109333"/>
    <lineage>
        <taxon>Bacteria</taxon>
        <taxon>Bacillati</taxon>
        <taxon>Actinomycetota</taxon>
        <taxon>Actinomycetes</taxon>
        <taxon>Kitasatosporales</taxon>
        <taxon>Streptomycetaceae</taxon>
        <taxon>Streptomyces</taxon>
        <taxon>Streptomyces aurantiacus group</taxon>
    </lineage>
</organism>
<keyword evidence="7" id="KW-1185">Reference proteome</keyword>
<dbReference type="InterPro" id="IPR001077">
    <property type="entry name" value="COMT_C"/>
</dbReference>
<feature type="domain" description="O-methyltransferase C-terminal" evidence="4">
    <location>
        <begin position="113"/>
        <end position="170"/>
    </location>
</feature>
<dbReference type="PANTHER" id="PTHR43712">
    <property type="entry name" value="PUTATIVE (AFU_ORTHOLOGUE AFUA_4G14580)-RELATED"/>
    <property type="match status" value="1"/>
</dbReference>
<dbReference type="Pfam" id="PF00891">
    <property type="entry name" value="Methyltransf_2"/>
    <property type="match status" value="1"/>
</dbReference>
<protein>
    <submittedName>
        <fullName evidence="6">Uncharacterized protein</fullName>
    </submittedName>
</protein>
<dbReference type="SUPFAM" id="SSF53335">
    <property type="entry name" value="S-adenosyl-L-methionine-dependent methyltransferases"/>
    <property type="match status" value="1"/>
</dbReference>
<dbReference type="SUPFAM" id="SSF46785">
    <property type="entry name" value="Winged helix' DNA-binding domain"/>
    <property type="match status" value="1"/>
</dbReference>
<evidence type="ECO:0000256" key="2">
    <source>
        <dbReference type="ARBA" id="ARBA00022679"/>
    </source>
</evidence>
<dbReference type="Gene3D" id="1.10.287.1350">
    <property type="match status" value="1"/>
</dbReference>